<keyword evidence="2" id="KW-1185">Reference proteome</keyword>
<comment type="caution">
    <text evidence="1">The sequence shown here is derived from an EMBL/GenBank/DDBJ whole genome shotgun (WGS) entry which is preliminary data.</text>
</comment>
<dbReference type="RefSeq" id="WP_191736973.1">
    <property type="nucleotide sequence ID" value="NZ_JACYFS010000003.1"/>
</dbReference>
<dbReference type="Gene3D" id="3.40.50.300">
    <property type="entry name" value="P-loop containing nucleotide triphosphate hydrolases"/>
    <property type="match status" value="1"/>
</dbReference>
<sequence>MHNNISTNIIRDESKSLNYIVTKNAVEIFANIFSNRNKAVNSYTIVGNYGTGKSTFLWASEQNLKKNVTYFSSDISNKNGYDFLKIIGENISISKAFSTALKCENNDHKAILNNLNAKYKITENKGKDLVIVVDEFGKFLEYINKTGNSDDLYLIQQISEWANDELKNVKFIITLHQDFSEYSSNLSNLERREWEKVKGRFKELLFNEPIEQLIFFASKTLKNLSPAKINRQNCEKLNNFIASTEFFNLNIETYADLAESIYPLDWLSINVLVNSFQRYGQNERSLFSFFNDLENNGLQYEQQYSVDQVFDYIVRNLSSEVNNYKNPHRVQWQIAFRAFDRAELIFEEKVDYTIANQIIKCVCLLNIFAKTDSLLDQNILSQYLGLVYHYPTKKVSDVVNQLLNAGIIRFFRHSKKLNFLEGTDLDIDQELANVSKEINVDFKLEEEINSLLKFPILSAKRYSYEKGTPRYFEFKILENVDGITSPKGAIDGYINLIFDEKLTAKKIKNLSKNSGANLFVLYKNTSNIHETIFNIHKLNYVLKSRNEDIVAKKILTKEIEYYIKQLEKIILNDLFVPENDNKWFFDGEDKQISSKKELNIQLSIVCEKVYYSEPIYKNELINREFISSQISTARKKLFIQLLNHGSEEGLGFEKDKFPPEKSIYVSLFEDKGIHYKNEKLGYFEFRAPQDLSWKPLWDECESFLNSSVSSRRNLGELFNILNEAPYKLKKGILDLWILSFLIIKKEDYALFHDQNGFIPYIDEGILDLIYKNPTLYSIKSYKVEGLKLNLLESYKELVQSQIESNGAKSSFLTVYGNFLRFYNSLNDYSKKTRSISAKSFNFREAIQNAKDPEEALFILFPQALGFNNINFEDNEEDFNTYIFHIKDAILEIRTAYDQLLNRIEEQILKSLECENSEFNRYKVELIERLSSIKPELLAKENSVFYRRLVSHIDDRESWLKSVADVALGKPIDKMLDSEEIILMNNVANYSRKLFEVSTLHEFRSERNRRMISLTFLNVDGNQMENKLILDEDFEEEIANPRTQVLNIIGGLGEKQRKQLLFQLLNEELINN</sequence>
<organism evidence="1 2">
    <name type="scientific">Chryseobacterium caseinilyticum</name>
    <dbReference type="NCBI Taxonomy" id="2771428"/>
    <lineage>
        <taxon>Bacteria</taxon>
        <taxon>Pseudomonadati</taxon>
        <taxon>Bacteroidota</taxon>
        <taxon>Flavobacteriia</taxon>
        <taxon>Flavobacteriales</taxon>
        <taxon>Weeksellaceae</taxon>
        <taxon>Chryseobacterium group</taxon>
        <taxon>Chryseobacterium</taxon>
    </lineage>
</organism>
<accession>A0ABR8ZCQ7</accession>
<evidence type="ECO:0000313" key="1">
    <source>
        <dbReference type="EMBL" id="MBD8083022.1"/>
    </source>
</evidence>
<evidence type="ECO:0008006" key="3">
    <source>
        <dbReference type="Google" id="ProtNLM"/>
    </source>
</evidence>
<gene>
    <name evidence="1" type="ORF">IC610_11400</name>
</gene>
<dbReference type="InterPro" id="IPR027417">
    <property type="entry name" value="P-loop_NTPase"/>
</dbReference>
<name>A0ABR8ZCQ7_9FLAO</name>
<dbReference type="EMBL" id="JACYFS010000003">
    <property type="protein sequence ID" value="MBD8083022.1"/>
    <property type="molecule type" value="Genomic_DNA"/>
</dbReference>
<evidence type="ECO:0000313" key="2">
    <source>
        <dbReference type="Proteomes" id="UP000637299"/>
    </source>
</evidence>
<proteinExistence type="predicted"/>
<dbReference type="SUPFAM" id="SSF52540">
    <property type="entry name" value="P-loop containing nucleoside triphosphate hydrolases"/>
    <property type="match status" value="1"/>
</dbReference>
<dbReference type="Proteomes" id="UP000637299">
    <property type="component" value="Unassembled WGS sequence"/>
</dbReference>
<reference evidence="1 2" key="1">
    <citation type="submission" date="2020-09" db="EMBL/GenBank/DDBJ databases">
        <title>Genome seq and assembly of Chryseobacterium sp.</title>
        <authorList>
            <person name="Chhetri G."/>
        </authorList>
    </citation>
    <scope>NUCLEOTIDE SEQUENCE [LARGE SCALE GENOMIC DNA]</scope>
    <source>
        <strain evidence="1 2">GCR10</strain>
    </source>
</reference>
<protein>
    <recommendedName>
        <fullName evidence="3">ATP-binding protein</fullName>
    </recommendedName>
</protein>